<proteinExistence type="predicted"/>
<dbReference type="EMBL" id="QTSX02005246">
    <property type="protein sequence ID" value="KAJ9060153.1"/>
    <property type="molecule type" value="Genomic_DNA"/>
</dbReference>
<sequence length="291" mass="32825">MSSSQSIKAPTKTPKKSKTASSKKSQSTNPQNTIQDISNDSDCDVDPIQHLLILPNLKNEGFKTKAFKNGKFIDPIGDSVKRQLYIQDIGAKAESSIKSKSAKLSFYKKAVDGTGKLGISAPTKASFTKDPQTCVEQALALSKTKGIEELKIKYDLVEKLSKTELTKLKESNAGSKWFNMPAPIMTPELKRDLELLSLRNVLDRKRFYKRTDKQPVSKFLQVGTIVEDKSEFYSARIVKKDRKSNMVQELLHDSGSQEYFNSRFNQLQQNAAQNSRKPSTKRFKNSYSKRK</sequence>
<comment type="caution">
    <text evidence="1">The sequence shown here is derived from an EMBL/GenBank/DDBJ whole genome shotgun (WGS) entry which is preliminary data.</text>
</comment>
<dbReference type="Proteomes" id="UP001165960">
    <property type="component" value="Unassembled WGS sequence"/>
</dbReference>
<evidence type="ECO:0000313" key="1">
    <source>
        <dbReference type="EMBL" id="KAJ9060153.1"/>
    </source>
</evidence>
<evidence type="ECO:0000313" key="2">
    <source>
        <dbReference type="Proteomes" id="UP001165960"/>
    </source>
</evidence>
<name>A0ACC2SCM7_9FUNG</name>
<organism evidence="1 2">
    <name type="scientific">Entomophthora muscae</name>
    <dbReference type="NCBI Taxonomy" id="34485"/>
    <lineage>
        <taxon>Eukaryota</taxon>
        <taxon>Fungi</taxon>
        <taxon>Fungi incertae sedis</taxon>
        <taxon>Zoopagomycota</taxon>
        <taxon>Entomophthoromycotina</taxon>
        <taxon>Entomophthoromycetes</taxon>
        <taxon>Entomophthorales</taxon>
        <taxon>Entomophthoraceae</taxon>
        <taxon>Entomophthora</taxon>
    </lineage>
</organism>
<gene>
    <name evidence="1" type="primary">fcf2_5</name>
    <name evidence="1" type="ORF">DSO57_1033984</name>
</gene>
<keyword evidence="2" id="KW-1185">Reference proteome</keyword>
<protein>
    <submittedName>
        <fullName evidence="1">dTDP-fucopyranose mutase</fullName>
    </submittedName>
</protein>
<accession>A0ACC2SCM7</accession>
<reference evidence="1" key="1">
    <citation type="submission" date="2022-04" db="EMBL/GenBank/DDBJ databases">
        <title>Genome of the entomopathogenic fungus Entomophthora muscae.</title>
        <authorList>
            <person name="Elya C."/>
            <person name="Lovett B.R."/>
            <person name="Lee E."/>
            <person name="Macias A.M."/>
            <person name="Hajek A.E."/>
            <person name="De Bivort B.L."/>
            <person name="Kasson M.T."/>
            <person name="De Fine Licht H.H."/>
            <person name="Stajich J.E."/>
        </authorList>
    </citation>
    <scope>NUCLEOTIDE SEQUENCE</scope>
    <source>
        <strain evidence="1">Berkeley</strain>
    </source>
</reference>